<dbReference type="Proteomes" id="UP000325081">
    <property type="component" value="Unassembled WGS sequence"/>
</dbReference>
<accession>A0A5A7Q2C4</accession>
<dbReference type="AlphaFoldDB" id="A0A5A7Q2C4"/>
<protein>
    <submittedName>
        <fullName evidence="2">Xin actin-binding repeat-containing protein 2</fullName>
    </submittedName>
</protein>
<evidence type="ECO:0000313" key="2">
    <source>
        <dbReference type="EMBL" id="GER39305.1"/>
    </source>
</evidence>
<evidence type="ECO:0000313" key="3">
    <source>
        <dbReference type="Proteomes" id="UP000325081"/>
    </source>
</evidence>
<feature type="region of interest" description="Disordered" evidence="1">
    <location>
        <begin position="1"/>
        <end position="120"/>
    </location>
</feature>
<organism evidence="2 3">
    <name type="scientific">Striga asiatica</name>
    <name type="common">Asiatic witchweed</name>
    <name type="synonym">Buchnera asiatica</name>
    <dbReference type="NCBI Taxonomy" id="4170"/>
    <lineage>
        <taxon>Eukaryota</taxon>
        <taxon>Viridiplantae</taxon>
        <taxon>Streptophyta</taxon>
        <taxon>Embryophyta</taxon>
        <taxon>Tracheophyta</taxon>
        <taxon>Spermatophyta</taxon>
        <taxon>Magnoliopsida</taxon>
        <taxon>eudicotyledons</taxon>
        <taxon>Gunneridae</taxon>
        <taxon>Pentapetalae</taxon>
        <taxon>asterids</taxon>
        <taxon>lamiids</taxon>
        <taxon>Lamiales</taxon>
        <taxon>Orobanchaceae</taxon>
        <taxon>Buchnereae</taxon>
        <taxon>Striga</taxon>
    </lineage>
</organism>
<name>A0A5A7Q2C4_STRAF</name>
<gene>
    <name evidence="2" type="ORF">STAS_15916</name>
</gene>
<evidence type="ECO:0000256" key="1">
    <source>
        <dbReference type="SAM" id="MobiDB-lite"/>
    </source>
</evidence>
<reference evidence="3" key="1">
    <citation type="journal article" date="2019" name="Curr. Biol.">
        <title>Genome Sequence of Striga asiatica Provides Insight into the Evolution of Plant Parasitism.</title>
        <authorList>
            <person name="Yoshida S."/>
            <person name="Kim S."/>
            <person name="Wafula E.K."/>
            <person name="Tanskanen J."/>
            <person name="Kim Y.M."/>
            <person name="Honaas L."/>
            <person name="Yang Z."/>
            <person name="Spallek T."/>
            <person name="Conn C.E."/>
            <person name="Ichihashi Y."/>
            <person name="Cheong K."/>
            <person name="Cui S."/>
            <person name="Der J.P."/>
            <person name="Gundlach H."/>
            <person name="Jiao Y."/>
            <person name="Hori C."/>
            <person name="Ishida J.K."/>
            <person name="Kasahara H."/>
            <person name="Kiba T."/>
            <person name="Kim M.S."/>
            <person name="Koo N."/>
            <person name="Laohavisit A."/>
            <person name="Lee Y.H."/>
            <person name="Lumba S."/>
            <person name="McCourt P."/>
            <person name="Mortimer J.C."/>
            <person name="Mutuku J.M."/>
            <person name="Nomura T."/>
            <person name="Sasaki-Sekimoto Y."/>
            <person name="Seto Y."/>
            <person name="Wang Y."/>
            <person name="Wakatake T."/>
            <person name="Sakakibara H."/>
            <person name="Demura T."/>
            <person name="Yamaguchi S."/>
            <person name="Yoneyama K."/>
            <person name="Manabe R.I."/>
            <person name="Nelson D.C."/>
            <person name="Schulman A.H."/>
            <person name="Timko M.P."/>
            <person name="dePamphilis C.W."/>
            <person name="Choi D."/>
            <person name="Shirasu K."/>
        </authorList>
    </citation>
    <scope>NUCLEOTIDE SEQUENCE [LARGE SCALE GENOMIC DNA]</scope>
    <source>
        <strain evidence="3">cv. UVA1</strain>
    </source>
</reference>
<proteinExistence type="predicted"/>
<keyword evidence="3" id="KW-1185">Reference proteome</keyword>
<dbReference type="EMBL" id="BKCP01005627">
    <property type="protein sequence ID" value="GER39305.1"/>
    <property type="molecule type" value="Genomic_DNA"/>
</dbReference>
<feature type="compositionally biased region" description="Basic and acidic residues" evidence="1">
    <location>
        <begin position="49"/>
        <end position="58"/>
    </location>
</feature>
<comment type="caution">
    <text evidence="2">The sequence shown here is derived from an EMBL/GenBank/DDBJ whole genome shotgun (WGS) entry which is preliminary data.</text>
</comment>
<sequence>MCRRQSRTTNDRPPTSRSPAQSPPAAPLHSGEPRISNVAARQSSFASSPRRDRPRRDQPPLPRTEAGRPTTVSRCNSEHHHPPPCRLDSRRRRSRATIAATSGELHLPRAGPVPTSASLQPPATFAIKMSPPSSSIAKQRALSSPVSTPSRLFVYLT</sequence>